<organism evidence="1 2">
    <name type="scientific">Wuchereria bancrofti</name>
    <dbReference type="NCBI Taxonomy" id="6293"/>
    <lineage>
        <taxon>Eukaryota</taxon>
        <taxon>Metazoa</taxon>
        <taxon>Ecdysozoa</taxon>
        <taxon>Nematoda</taxon>
        <taxon>Chromadorea</taxon>
        <taxon>Rhabditida</taxon>
        <taxon>Spirurina</taxon>
        <taxon>Spiruromorpha</taxon>
        <taxon>Filarioidea</taxon>
        <taxon>Onchocercidae</taxon>
        <taxon>Wuchereria</taxon>
    </lineage>
</organism>
<accession>J9EPW3</accession>
<sequence length="84" mass="9436">MRHIFNRTSNKPKDIVTCIPFKAKESNQTPVKPICDTILATVTTQSKSDAPTARIITNILNFFHEPNGPLFIGTERSYLNDSDD</sequence>
<proteinExistence type="predicted"/>
<protein>
    <submittedName>
        <fullName evidence="1">Uncharacterized protein</fullName>
    </submittedName>
</protein>
<dbReference type="EMBL" id="ADBV01005875">
    <property type="protein sequence ID" value="EJW79072.1"/>
    <property type="molecule type" value="Genomic_DNA"/>
</dbReference>
<gene>
    <name evidence="1" type="ORF">WUBG_10018</name>
</gene>
<comment type="caution">
    <text evidence="1">The sequence shown here is derived from an EMBL/GenBank/DDBJ whole genome shotgun (WGS) entry which is preliminary data.</text>
</comment>
<evidence type="ECO:0000313" key="2">
    <source>
        <dbReference type="Proteomes" id="UP000004810"/>
    </source>
</evidence>
<reference evidence="2" key="1">
    <citation type="submission" date="2012-08" db="EMBL/GenBank/DDBJ databases">
        <title>The Genome Sequence of Wuchereria bancrofti.</title>
        <authorList>
            <person name="Nutman T.B."/>
            <person name="Fink D.L."/>
            <person name="Russ C."/>
            <person name="Young S."/>
            <person name="Zeng Q."/>
            <person name="Koehrsen M."/>
            <person name="Alvarado L."/>
            <person name="Berlin A."/>
            <person name="Chapman S.B."/>
            <person name="Chen Z."/>
            <person name="Freedman E."/>
            <person name="Gellesch M."/>
            <person name="Goldberg J."/>
            <person name="Griggs A."/>
            <person name="Gujja S."/>
            <person name="Heilman E.R."/>
            <person name="Heiman D."/>
            <person name="Hepburn T."/>
            <person name="Howarth C."/>
            <person name="Jen D."/>
            <person name="Larson L."/>
            <person name="Lewis B."/>
            <person name="Mehta T."/>
            <person name="Park D."/>
            <person name="Pearson M."/>
            <person name="Roberts A."/>
            <person name="Saif S."/>
            <person name="Shea T."/>
            <person name="Shenoy N."/>
            <person name="Sisk P."/>
            <person name="Stolte C."/>
            <person name="Sykes S."/>
            <person name="Walk T."/>
            <person name="White J."/>
            <person name="Yandava C."/>
            <person name="Haas B."/>
            <person name="Henn M.R."/>
            <person name="Nusbaum C."/>
            <person name="Birren B."/>
        </authorList>
    </citation>
    <scope>NUCLEOTIDE SEQUENCE [LARGE SCALE GENOMIC DNA]</scope>
    <source>
        <strain evidence="2">NA</strain>
    </source>
</reference>
<dbReference type="AlphaFoldDB" id="J9EPW3"/>
<evidence type="ECO:0000313" key="1">
    <source>
        <dbReference type="EMBL" id="EJW79072.1"/>
    </source>
</evidence>
<name>J9EPW3_WUCBA</name>
<dbReference type="Proteomes" id="UP000004810">
    <property type="component" value="Unassembled WGS sequence"/>
</dbReference>